<name>A0A4Z0Q926_9BACT</name>
<keyword evidence="5" id="KW-1185">Reference proteome</keyword>
<reference evidence="4 5" key="1">
    <citation type="submission" date="2019-04" db="EMBL/GenBank/DDBJ databases">
        <authorList>
            <person name="Feng G."/>
            <person name="Zhang J."/>
            <person name="Zhu H."/>
        </authorList>
    </citation>
    <scope>NUCLEOTIDE SEQUENCE [LARGE SCALE GENOMIC DNA]</scope>
    <source>
        <strain evidence="4 5">JCM 31653</strain>
    </source>
</reference>
<accession>A0A4Z0Q926</accession>
<keyword evidence="1" id="KW-0238">DNA-binding</keyword>
<dbReference type="Gene3D" id="3.40.50.1390">
    <property type="entry name" value="Resolvase, N-terminal catalytic domain"/>
    <property type="match status" value="1"/>
</dbReference>
<dbReference type="AlphaFoldDB" id="A0A4Z0Q926"/>
<dbReference type="GO" id="GO:0003677">
    <property type="term" value="F:DNA binding"/>
    <property type="evidence" value="ECO:0007669"/>
    <property type="project" value="UniProtKB-KW"/>
</dbReference>
<dbReference type="PROSITE" id="PS51736">
    <property type="entry name" value="RECOMBINASES_3"/>
    <property type="match status" value="1"/>
</dbReference>
<sequence length="381" mass="43477">MSNHSFFRQFAKRSVKSSAANNNAVIYTRVSTKEQADNNQSLDIQRRKCLEHATSRGYTIMGMFGGTHESAKNDERKEFNRMLRFVKQKSSGVSRIIVLTLDRFSRSGANAIAIAEELKREGIFIEAVTQQIDTRTTQGQLSQNINLVLSHFENQQRRERAILGMTEKLLKGYWVGKAPLGYTITKVGNEQKIIINEQGRALRKAFHMKVELQLDNTEIARWLRGQGVKVSPQLLTLTFRNVFYCGFLSHSLLPDQVVPGRHPKLISEEMFRRLNDLQASKPQGYVHAKEAPAVPLKNHVRCHRCDRPLTAYIVRKKGLWYYKCNTVGCKMNVSARALHQGYKGLLSELVLEPHLVEPFKAQVEAVFHSLNQESAEARREV</sequence>
<evidence type="ECO:0000313" key="4">
    <source>
        <dbReference type="EMBL" id="TGE25212.1"/>
    </source>
</evidence>
<dbReference type="SUPFAM" id="SSF53041">
    <property type="entry name" value="Resolvase-like"/>
    <property type="match status" value="1"/>
</dbReference>
<dbReference type="InterPro" id="IPR050639">
    <property type="entry name" value="SSR_resolvase"/>
</dbReference>
<evidence type="ECO:0000259" key="3">
    <source>
        <dbReference type="PROSITE" id="PS51736"/>
    </source>
</evidence>
<keyword evidence="2" id="KW-0233">DNA recombination</keyword>
<dbReference type="EMBL" id="SRLC01000001">
    <property type="protein sequence ID" value="TGE25212.1"/>
    <property type="molecule type" value="Genomic_DNA"/>
</dbReference>
<dbReference type="InterPro" id="IPR006119">
    <property type="entry name" value="Resolv_N"/>
</dbReference>
<dbReference type="OrthoDB" id="9815006at2"/>
<organism evidence="4 5">
    <name type="scientific">Hymenobacter aquaticus</name>
    <dbReference type="NCBI Taxonomy" id="1867101"/>
    <lineage>
        <taxon>Bacteria</taxon>
        <taxon>Pseudomonadati</taxon>
        <taxon>Bacteroidota</taxon>
        <taxon>Cytophagia</taxon>
        <taxon>Cytophagales</taxon>
        <taxon>Hymenobacteraceae</taxon>
        <taxon>Hymenobacter</taxon>
    </lineage>
</organism>
<proteinExistence type="predicted"/>
<gene>
    <name evidence="4" type="ORF">E5K00_08455</name>
</gene>
<dbReference type="GO" id="GO:0000150">
    <property type="term" value="F:DNA strand exchange activity"/>
    <property type="evidence" value="ECO:0007669"/>
    <property type="project" value="InterPro"/>
</dbReference>
<dbReference type="CDD" id="cd00338">
    <property type="entry name" value="Ser_Recombinase"/>
    <property type="match status" value="1"/>
</dbReference>
<dbReference type="InterPro" id="IPR036162">
    <property type="entry name" value="Resolvase-like_N_sf"/>
</dbReference>
<comment type="caution">
    <text evidence="4">The sequence shown here is derived from an EMBL/GenBank/DDBJ whole genome shotgun (WGS) entry which is preliminary data.</text>
</comment>
<dbReference type="PANTHER" id="PTHR30461:SF2">
    <property type="entry name" value="SERINE RECOMBINASE PINE-RELATED"/>
    <property type="match status" value="1"/>
</dbReference>
<dbReference type="Gene3D" id="3.90.1750.20">
    <property type="entry name" value="Putative Large Serine Recombinase, Chain B, Domain 2"/>
    <property type="match status" value="1"/>
</dbReference>
<dbReference type="Proteomes" id="UP000297549">
    <property type="component" value="Unassembled WGS sequence"/>
</dbReference>
<dbReference type="RefSeq" id="WP_135462791.1">
    <property type="nucleotide sequence ID" value="NZ_SRLC01000001.1"/>
</dbReference>
<dbReference type="InterPro" id="IPR038109">
    <property type="entry name" value="DNA_bind_recomb_sf"/>
</dbReference>
<dbReference type="PANTHER" id="PTHR30461">
    <property type="entry name" value="DNA-INVERTASE FROM LAMBDOID PROPHAGE"/>
    <property type="match status" value="1"/>
</dbReference>
<evidence type="ECO:0000256" key="1">
    <source>
        <dbReference type="ARBA" id="ARBA00023125"/>
    </source>
</evidence>
<evidence type="ECO:0000256" key="2">
    <source>
        <dbReference type="ARBA" id="ARBA00023172"/>
    </source>
</evidence>
<protein>
    <submittedName>
        <fullName evidence="4">Recombinase family protein</fullName>
    </submittedName>
</protein>
<dbReference type="Pfam" id="PF00239">
    <property type="entry name" value="Resolvase"/>
    <property type="match status" value="1"/>
</dbReference>
<feature type="domain" description="Resolvase/invertase-type recombinase catalytic" evidence="3">
    <location>
        <begin position="23"/>
        <end position="172"/>
    </location>
</feature>
<dbReference type="SMART" id="SM00857">
    <property type="entry name" value="Resolvase"/>
    <property type="match status" value="1"/>
</dbReference>
<evidence type="ECO:0000313" key="5">
    <source>
        <dbReference type="Proteomes" id="UP000297549"/>
    </source>
</evidence>